<reference evidence="2 3" key="1">
    <citation type="submission" date="2016-10" db="EMBL/GenBank/DDBJ databases">
        <authorList>
            <person name="de Groot N.N."/>
        </authorList>
    </citation>
    <scope>NUCLEOTIDE SEQUENCE [LARGE SCALE GENOMIC DNA]</scope>
    <source>
        <strain evidence="2 3">47C3B</strain>
    </source>
</reference>
<accession>A0A1G6WSE3</accession>
<sequence>MNTNETKTVFGRKEIIILMAICLSYSIWTVSYKLGKQLALRDNIANTK</sequence>
<keyword evidence="3" id="KW-1185">Reference proteome</keyword>
<evidence type="ECO:0000313" key="3">
    <source>
        <dbReference type="Proteomes" id="UP000199072"/>
    </source>
</evidence>
<keyword evidence="1" id="KW-0472">Membrane</keyword>
<name>A0A1G6WSE3_9SPHI</name>
<feature type="transmembrane region" description="Helical" evidence="1">
    <location>
        <begin position="15"/>
        <end position="34"/>
    </location>
</feature>
<dbReference type="AlphaFoldDB" id="A0A1G6WSE3"/>
<dbReference type="RefSeq" id="WP_162842559.1">
    <property type="nucleotide sequence ID" value="NZ_FNAI01000002.1"/>
</dbReference>
<gene>
    <name evidence="2" type="ORF">SAMN05216464_102280</name>
</gene>
<keyword evidence="1" id="KW-1133">Transmembrane helix</keyword>
<evidence type="ECO:0000256" key="1">
    <source>
        <dbReference type="SAM" id="Phobius"/>
    </source>
</evidence>
<proteinExistence type="predicted"/>
<protein>
    <submittedName>
        <fullName evidence="2">Uncharacterized protein</fullName>
    </submittedName>
</protein>
<organism evidence="2 3">
    <name type="scientific">Mucilaginibacter pineti</name>
    <dbReference type="NCBI Taxonomy" id="1391627"/>
    <lineage>
        <taxon>Bacteria</taxon>
        <taxon>Pseudomonadati</taxon>
        <taxon>Bacteroidota</taxon>
        <taxon>Sphingobacteriia</taxon>
        <taxon>Sphingobacteriales</taxon>
        <taxon>Sphingobacteriaceae</taxon>
        <taxon>Mucilaginibacter</taxon>
    </lineage>
</organism>
<dbReference type="Proteomes" id="UP000199072">
    <property type="component" value="Unassembled WGS sequence"/>
</dbReference>
<keyword evidence="1" id="KW-0812">Transmembrane</keyword>
<evidence type="ECO:0000313" key="2">
    <source>
        <dbReference type="EMBL" id="SDD68734.1"/>
    </source>
</evidence>
<dbReference type="EMBL" id="FNAI01000002">
    <property type="protein sequence ID" value="SDD68734.1"/>
    <property type="molecule type" value="Genomic_DNA"/>
</dbReference>